<dbReference type="InterPro" id="IPR045584">
    <property type="entry name" value="Pilin-like"/>
</dbReference>
<comment type="caution">
    <text evidence="2">The sequence shown here is derived from an EMBL/GenBank/DDBJ whole genome shotgun (WGS) entry which is preliminary data.</text>
</comment>
<keyword evidence="1" id="KW-0812">Transmembrane</keyword>
<reference evidence="3" key="1">
    <citation type="submission" date="2017-09" db="EMBL/GenBank/DDBJ databases">
        <title>Depth-based differentiation of microbial function through sediment-hosted aquifers and enrichment of novel symbionts in the deep terrestrial subsurface.</title>
        <authorList>
            <person name="Probst A.J."/>
            <person name="Ladd B."/>
            <person name="Jarett J.K."/>
            <person name="Geller-Mcgrath D.E."/>
            <person name="Sieber C.M.K."/>
            <person name="Emerson J.B."/>
            <person name="Anantharaman K."/>
            <person name="Thomas B.C."/>
            <person name="Malmstrom R."/>
            <person name="Stieglmeier M."/>
            <person name="Klingl A."/>
            <person name="Woyke T."/>
            <person name="Ryan C.M."/>
            <person name="Banfield J.F."/>
        </authorList>
    </citation>
    <scope>NUCLEOTIDE SEQUENCE [LARGE SCALE GENOMIC DNA]</scope>
</reference>
<accession>A0A2M7YLY0</accession>
<organism evidence="2 3">
    <name type="scientific">Candidatus Portnoybacteria bacterium CG_4_9_14_3_um_filter_43_11</name>
    <dbReference type="NCBI Taxonomy" id="1974805"/>
    <lineage>
        <taxon>Bacteria</taxon>
        <taxon>Candidatus Portnoyibacteriota</taxon>
    </lineage>
</organism>
<dbReference type="AlphaFoldDB" id="A0A2M7YLY0"/>
<name>A0A2M7YLY0_9BACT</name>
<dbReference type="PROSITE" id="PS00409">
    <property type="entry name" value="PROKAR_NTER_METHYL"/>
    <property type="match status" value="1"/>
</dbReference>
<keyword evidence="1" id="KW-0472">Membrane</keyword>
<dbReference type="InterPro" id="IPR012902">
    <property type="entry name" value="N_methyl_site"/>
</dbReference>
<proteinExistence type="predicted"/>
<protein>
    <recommendedName>
        <fullName evidence="4">Prepilin-type N-terminal cleavage/methylation domain-containing protein</fullName>
    </recommendedName>
</protein>
<sequence>MKLKHHRGFTLIELLTAMAIFGMIVVIVGGVANSVIRGQRKAFSIQSVQEAGRFMMEMASKEIRTSVINTGGGSGLTTLNILNAEGETLDYQFDNTNKRFLRNGEIVSPSNVEVTGRFYVNEYTFPSAPTRKTATIVMKIRTPGGKAEQQTELNLQNTIAPRSY</sequence>
<evidence type="ECO:0000313" key="2">
    <source>
        <dbReference type="EMBL" id="PJA63988.1"/>
    </source>
</evidence>
<evidence type="ECO:0008006" key="4">
    <source>
        <dbReference type="Google" id="ProtNLM"/>
    </source>
</evidence>
<dbReference type="Proteomes" id="UP000230941">
    <property type="component" value="Unassembled WGS sequence"/>
</dbReference>
<dbReference type="EMBL" id="PFWG01000025">
    <property type="protein sequence ID" value="PJA63988.1"/>
    <property type="molecule type" value="Genomic_DNA"/>
</dbReference>
<keyword evidence="1" id="KW-1133">Transmembrane helix</keyword>
<evidence type="ECO:0000313" key="3">
    <source>
        <dbReference type="Proteomes" id="UP000230941"/>
    </source>
</evidence>
<evidence type="ECO:0000256" key="1">
    <source>
        <dbReference type="SAM" id="Phobius"/>
    </source>
</evidence>
<dbReference type="Pfam" id="PF07963">
    <property type="entry name" value="N_methyl"/>
    <property type="match status" value="1"/>
</dbReference>
<dbReference type="SUPFAM" id="SSF54523">
    <property type="entry name" value="Pili subunits"/>
    <property type="match status" value="1"/>
</dbReference>
<dbReference type="NCBIfam" id="TIGR02532">
    <property type="entry name" value="IV_pilin_GFxxxE"/>
    <property type="match status" value="1"/>
</dbReference>
<feature type="transmembrane region" description="Helical" evidence="1">
    <location>
        <begin position="12"/>
        <end position="32"/>
    </location>
</feature>
<gene>
    <name evidence="2" type="ORF">CO160_00980</name>
</gene>